<dbReference type="PANTHER" id="PTHR10806">
    <property type="entry name" value="SIGNAL PEPTIDASE COMPLEX CATALYTIC SUBUNIT SEC11"/>
    <property type="match status" value="1"/>
</dbReference>
<accession>A0ABU3F4T5</accession>
<evidence type="ECO:0000256" key="1">
    <source>
        <dbReference type="ARBA" id="ARBA00004370"/>
    </source>
</evidence>
<dbReference type="EC" id="3.4.21.89" evidence="5"/>
<dbReference type="NCBIfam" id="TIGR02228">
    <property type="entry name" value="sigpep_I_arch"/>
    <property type="match status" value="1"/>
</dbReference>
<dbReference type="EMBL" id="JARPYI010000014">
    <property type="protein sequence ID" value="MDT2601941.1"/>
    <property type="molecule type" value="Genomic_DNA"/>
</dbReference>
<feature type="transmembrane region" description="Helical" evidence="6">
    <location>
        <begin position="26"/>
        <end position="50"/>
    </location>
</feature>
<keyword evidence="2 6" id="KW-0812">Transmembrane</keyword>
<evidence type="ECO:0000256" key="3">
    <source>
        <dbReference type="ARBA" id="ARBA00022989"/>
    </source>
</evidence>
<keyword evidence="7" id="KW-0378">Hydrolase</keyword>
<evidence type="ECO:0000256" key="2">
    <source>
        <dbReference type="ARBA" id="ARBA00022692"/>
    </source>
</evidence>
<comment type="subcellular location">
    <subcellularLocation>
        <location evidence="1">Membrane</location>
    </subcellularLocation>
</comment>
<evidence type="ECO:0000256" key="5">
    <source>
        <dbReference type="NCBIfam" id="TIGR02228"/>
    </source>
</evidence>
<dbReference type="PANTHER" id="PTHR10806:SF6">
    <property type="entry name" value="SIGNAL PEPTIDASE COMPLEX CATALYTIC SUBUNIT SEC11"/>
    <property type="match status" value="1"/>
</dbReference>
<dbReference type="InterPro" id="IPR036286">
    <property type="entry name" value="LexA/Signal_pep-like_sf"/>
</dbReference>
<sequence length="207" mass="22964">MEIQSKEVDYQVNSETKRKKSTLQRITSGIAIVVSILLIPILIANLVIIVKGSLNPEEIPTVMGYAPMAVVTDSMNTGKSDAIKAGDMVVTKKTNVDKLAVGDIIMFKNNQSAIIHRIVGYNEATNTFTTKGDANNTEDIDPVQKKNIIGKYMLRVPKVGDLILFSRTPLGMLICIGLPILMLLSYDFVAKRLTRREEEKINKKEIE</sequence>
<evidence type="ECO:0000313" key="7">
    <source>
        <dbReference type="EMBL" id="MDT2601941.1"/>
    </source>
</evidence>
<keyword evidence="3 6" id="KW-1133">Transmembrane helix</keyword>
<dbReference type="InterPro" id="IPR019533">
    <property type="entry name" value="Peptidase_S26"/>
</dbReference>
<evidence type="ECO:0000256" key="6">
    <source>
        <dbReference type="SAM" id="Phobius"/>
    </source>
</evidence>
<name>A0ABU3F4T5_9ENTE</name>
<dbReference type="Gene3D" id="2.10.109.10">
    <property type="entry name" value="Umud Fragment, subunit A"/>
    <property type="match status" value="1"/>
</dbReference>
<protein>
    <recommendedName>
        <fullName evidence="5">Signal peptidase I</fullName>
        <ecNumber evidence="5">3.4.21.89</ecNumber>
    </recommendedName>
</protein>
<reference evidence="7 8" key="1">
    <citation type="submission" date="2023-03" db="EMBL/GenBank/DDBJ databases">
        <authorList>
            <person name="Shen W."/>
            <person name="Cai J."/>
        </authorList>
    </citation>
    <scope>NUCLEOTIDE SEQUENCE [LARGE SCALE GENOMIC DNA]</scope>
    <source>
        <strain evidence="7 8">D6-4</strain>
    </source>
</reference>
<comment type="caution">
    <text evidence="7">The sequence shown here is derived from an EMBL/GenBank/DDBJ whole genome shotgun (WGS) entry which is preliminary data.</text>
</comment>
<dbReference type="InterPro" id="IPR001733">
    <property type="entry name" value="Peptidase_S26B"/>
</dbReference>
<dbReference type="GO" id="GO:0009003">
    <property type="term" value="F:signal peptidase activity"/>
    <property type="evidence" value="ECO:0007669"/>
    <property type="project" value="UniProtKB-EC"/>
</dbReference>
<dbReference type="SUPFAM" id="SSF51306">
    <property type="entry name" value="LexA/Signal peptidase"/>
    <property type="match status" value="1"/>
</dbReference>
<evidence type="ECO:0000313" key="8">
    <source>
        <dbReference type="Proteomes" id="UP001252875"/>
    </source>
</evidence>
<gene>
    <name evidence="7" type="ORF">P7D85_19345</name>
</gene>
<organism evidence="7 8">
    <name type="scientific">Enterococcus hulanensis</name>
    <dbReference type="NCBI Taxonomy" id="2559929"/>
    <lineage>
        <taxon>Bacteria</taxon>
        <taxon>Bacillati</taxon>
        <taxon>Bacillota</taxon>
        <taxon>Bacilli</taxon>
        <taxon>Lactobacillales</taxon>
        <taxon>Enterococcaceae</taxon>
        <taxon>Enterococcus</taxon>
    </lineage>
</organism>
<evidence type="ECO:0000256" key="4">
    <source>
        <dbReference type="ARBA" id="ARBA00023136"/>
    </source>
</evidence>
<dbReference type="Proteomes" id="UP001252875">
    <property type="component" value="Unassembled WGS sequence"/>
</dbReference>
<feature type="transmembrane region" description="Helical" evidence="6">
    <location>
        <begin position="170"/>
        <end position="190"/>
    </location>
</feature>
<proteinExistence type="predicted"/>
<dbReference type="CDD" id="cd06530">
    <property type="entry name" value="S26_SPase_I"/>
    <property type="match status" value="1"/>
</dbReference>
<dbReference type="RefSeq" id="WP_137664545.1">
    <property type="nucleotide sequence ID" value="NZ_BJED01000011.1"/>
</dbReference>
<keyword evidence="4 6" id="KW-0472">Membrane</keyword>
<keyword evidence="8" id="KW-1185">Reference proteome</keyword>